<feature type="compositionally biased region" description="Polar residues" evidence="2">
    <location>
        <begin position="480"/>
        <end position="502"/>
    </location>
</feature>
<reference evidence="3 4" key="1">
    <citation type="submission" date="2018-10" db="EMBL/GenBank/DDBJ databases">
        <title>Fifty Aureobasidium pullulans genomes reveal a recombining polyextremotolerant generalist.</title>
        <authorList>
            <person name="Gostincar C."/>
            <person name="Turk M."/>
            <person name="Zajc J."/>
            <person name="Gunde-Cimerman N."/>
        </authorList>
    </citation>
    <scope>NUCLEOTIDE SEQUENCE [LARGE SCALE GENOMIC DNA]</scope>
    <source>
        <strain evidence="3 4">EXF-3380</strain>
    </source>
</reference>
<feature type="region of interest" description="Disordered" evidence="2">
    <location>
        <begin position="34"/>
        <end position="141"/>
    </location>
</feature>
<feature type="compositionally biased region" description="Polar residues" evidence="2">
    <location>
        <begin position="363"/>
        <end position="372"/>
    </location>
</feature>
<feature type="region of interest" description="Disordered" evidence="2">
    <location>
        <begin position="527"/>
        <end position="546"/>
    </location>
</feature>
<keyword evidence="1" id="KW-0175">Coiled coil</keyword>
<name>A0A4T0CED7_AURPU</name>
<accession>A0A4T0CED7</accession>
<dbReference type="AlphaFoldDB" id="A0A4T0CED7"/>
<feature type="region of interest" description="Disordered" evidence="2">
    <location>
        <begin position="389"/>
        <end position="451"/>
    </location>
</feature>
<feature type="compositionally biased region" description="Basic and acidic residues" evidence="2">
    <location>
        <begin position="120"/>
        <end position="129"/>
    </location>
</feature>
<comment type="caution">
    <text evidence="3">The sequence shown here is derived from an EMBL/GenBank/DDBJ whole genome shotgun (WGS) entry which is preliminary data.</text>
</comment>
<feature type="region of interest" description="Disordered" evidence="2">
    <location>
        <begin position="352"/>
        <end position="372"/>
    </location>
</feature>
<evidence type="ECO:0000313" key="4">
    <source>
        <dbReference type="Proteomes" id="UP000304947"/>
    </source>
</evidence>
<organism evidence="3 4">
    <name type="scientific">Aureobasidium pullulans</name>
    <name type="common">Black yeast</name>
    <name type="synonym">Pullularia pullulans</name>
    <dbReference type="NCBI Taxonomy" id="5580"/>
    <lineage>
        <taxon>Eukaryota</taxon>
        <taxon>Fungi</taxon>
        <taxon>Dikarya</taxon>
        <taxon>Ascomycota</taxon>
        <taxon>Pezizomycotina</taxon>
        <taxon>Dothideomycetes</taxon>
        <taxon>Dothideomycetidae</taxon>
        <taxon>Dothideales</taxon>
        <taxon>Saccotheciaceae</taxon>
        <taxon>Aureobasidium</taxon>
    </lineage>
</organism>
<dbReference type="Proteomes" id="UP000304947">
    <property type="component" value="Unassembled WGS sequence"/>
</dbReference>
<evidence type="ECO:0000256" key="2">
    <source>
        <dbReference type="SAM" id="MobiDB-lite"/>
    </source>
</evidence>
<gene>
    <name evidence="3" type="ORF">D6C83_05480</name>
</gene>
<dbReference type="EMBL" id="QZBU01001780">
    <property type="protein sequence ID" value="TIA46081.1"/>
    <property type="molecule type" value="Genomic_DNA"/>
</dbReference>
<sequence>MASFSSDYKLSDVQLCEGNACNRWWLKALFSVPGSRSSQRCPHCRGAPTEPTKYWHGGRSGPKAPSYDYPGYLSPQSIKRPDQSGAKRSTPIDTTMATQSANKKHKLQQPTPTTPTGKVEFPRSDRKDSLQSPATPKPDPALQTLLSKTSNLYEAWKNCDGRTETHLQSELAAAEVNVQKMTTSLPKIERKVKESQSQLSVAQETLERMETMWTEINESARKAGLDEEKHKANKEQWLQGAQKHRIQVEMDMAQRETDLLNTVEAVEARIVSAPQKPDPNIRHVHADIWDSMIKETHSLKSQNAQLEQLVSQHKRMVVQQESEIATLNDRISLYRERLRENRSHLNRYRHAAGFLDSPHKSHSAQSTPWSARQRNQPPFAALLHASDLMSERGSVSPRTPRRKRAISITPIPYQTPQTLQSTRHLQVPQTAPPLRGPQFQPFDPTQPLSSPRRQTHILEQVLAAEDSEAETDVPDDDVAVNSSSLPRTPTRAQKTSVRIPSNAAQQRLFGPVRKPSIQQDAREALAKFTESRQTHVSSTERVDMTR</sequence>
<feature type="compositionally biased region" description="Acidic residues" evidence="2">
    <location>
        <begin position="465"/>
        <end position="478"/>
    </location>
</feature>
<evidence type="ECO:0000313" key="3">
    <source>
        <dbReference type="EMBL" id="TIA46081.1"/>
    </source>
</evidence>
<feature type="compositionally biased region" description="Polar residues" evidence="2">
    <location>
        <begin position="91"/>
        <end position="101"/>
    </location>
</feature>
<protein>
    <submittedName>
        <fullName evidence="3">Uncharacterized protein</fullName>
    </submittedName>
</protein>
<feature type="coiled-coil region" evidence="1">
    <location>
        <begin position="303"/>
        <end position="337"/>
    </location>
</feature>
<proteinExistence type="predicted"/>
<feature type="compositionally biased region" description="Polar residues" evidence="2">
    <location>
        <begin position="412"/>
        <end position="429"/>
    </location>
</feature>
<feature type="region of interest" description="Disordered" evidence="2">
    <location>
        <begin position="465"/>
        <end position="502"/>
    </location>
</feature>
<evidence type="ECO:0000256" key="1">
    <source>
        <dbReference type="SAM" id="Coils"/>
    </source>
</evidence>